<dbReference type="EMBL" id="JAMZMM010000054">
    <property type="protein sequence ID" value="MCP2728421.1"/>
    <property type="molecule type" value="Genomic_DNA"/>
</dbReference>
<feature type="domain" description="Carrier" evidence="1">
    <location>
        <begin position="1"/>
        <end position="65"/>
    </location>
</feature>
<reference evidence="2" key="1">
    <citation type="submission" date="2022-06" db="EMBL/GenBank/DDBJ databases">
        <title>New cyanobacteria of genus Symplocastrum in benthos of Lake Baikal.</title>
        <authorList>
            <person name="Sorokovikova E."/>
            <person name="Tikhonova I."/>
            <person name="Krasnopeev A."/>
            <person name="Evseev P."/>
            <person name="Gladkikh A."/>
            <person name="Belykh O."/>
        </authorList>
    </citation>
    <scope>NUCLEOTIDE SEQUENCE</scope>
    <source>
        <strain evidence="2">BBK-W-15</strain>
    </source>
</reference>
<evidence type="ECO:0000259" key="1">
    <source>
        <dbReference type="PROSITE" id="PS50075"/>
    </source>
</evidence>
<dbReference type="AlphaFoldDB" id="A0AAE3GR63"/>
<name>A0AAE3GR63_9CYAN</name>
<dbReference type="Pfam" id="PF00550">
    <property type="entry name" value="PP-binding"/>
    <property type="match status" value="1"/>
</dbReference>
<sequence>MPLKTKNIDENTALDGEGLDLDSLGFVELIVLVEQHFDFQFSETEINLEAFKTIGSLSRLIANKLTPSENVA</sequence>
<organism evidence="2 3">
    <name type="scientific">Limnofasciculus baicalensis BBK-W-15</name>
    <dbReference type="NCBI Taxonomy" id="2699891"/>
    <lineage>
        <taxon>Bacteria</taxon>
        <taxon>Bacillati</taxon>
        <taxon>Cyanobacteriota</taxon>
        <taxon>Cyanophyceae</taxon>
        <taxon>Coleofasciculales</taxon>
        <taxon>Coleofasciculaceae</taxon>
        <taxon>Limnofasciculus</taxon>
        <taxon>Limnofasciculus baicalensis</taxon>
    </lineage>
</organism>
<dbReference type="Gene3D" id="1.10.1200.10">
    <property type="entry name" value="ACP-like"/>
    <property type="match status" value="1"/>
</dbReference>
<keyword evidence="3" id="KW-1185">Reference proteome</keyword>
<comment type="caution">
    <text evidence="2">The sequence shown here is derived from an EMBL/GenBank/DDBJ whole genome shotgun (WGS) entry which is preliminary data.</text>
</comment>
<proteinExistence type="predicted"/>
<dbReference type="InterPro" id="IPR009081">
    <property type="entry name" value="PP-bd_ACP"/>
</dbReference>
<gene>
    <name evidence="2" type="ORF">NJ959_08030</name>
</gene>
<evidence type="ECO:0000313" key="2">
    <source>
        <dbReference type="EMBL" id="MCP2728421.1"/>
    </source>
</evidence>
<dbReference type="SUPFAM" id="SSF47336">
    <property type="entry name" value="ACP-like"/>
    <property type="match status" value="1"/>
</dbReference>
<evidence type="ECO:0000313" key="3">
    <source>
        <dbReference type="Proteomes" id="UP001204953"/>
    </source>
</evidence>
<dbReference type="InterPro" id="IPR036736">
    <property type="entry name" value="ACP-like_sf"/>
</dbReference>
<accession>A0AAE3GR63</accession>
<dbReference type="Proteomes" id="UP001204953">
    <property type="component" value="Unassembled WGS sequence"/>
</dbReference>
<dbReference type="PROSITE" id="PS50075">
    <property type="entry name" value="CARRIER"/>
    <property type="match status" value="1"/>
</dbReference>
<protein>
    <submittedName>
        <fullName evidence="2">Phosphopantetheine-binding protein</fullName>
    </submittedName>
</protein>